<dbReference type="InterPro" id="IPR039426">
    <property type="entry name" value="TonB-dep_rcpt-like"/>
</dbReference>
<gene>
    <name evidence="14" type="primary">fecA</name>
    <name evidence="14" type="ORF">GCM10010831_16620</name>
</gene>
<evidence type="ECO:0000256" key="10">
    <source>
        <dbReference type="PROSITE-ProRule" id="PRU01360"/>
    </source>
</evidence>
<dbReference type="GO" id="GO:0009279">
    <property type="term" value="C:cell outer membrane"/>
    <property type="evidence" value="ECO:0007669"/>
    <property type="project" value="UniProtKB-SubCell"/>
</dbReference>
<evidence type="ECO:0000256" key="6">
    <source>
        <dbReference type="ARBA" id="ARBA00023077"/>
    </source>
</evidence>
<accession>A0A916ZVI0</accession>
<keyword evidence="7 10" id="KW-0472">Membrane</keyword>
<keyword evidence="3 10" id="KW-1134">Transmembrane beta strand</keyword>
<keyword evidence="4 10" id="KW-0812">Transmembrane</keyword>
<comment type="subcellular location">
    <subcellularLocation>
        <location evidence="1 10">Cell outer membrane</location>
        <topology evidence="1 10">Multi-pass membrane protein</topology>
    </subcellularLocation>
</comment>
<feature type="domain" description="TonB-dependent receptor plug" evidence="13">
    <location>
        <begin position="138"/>
        <end position="234"/>
    </location>
</feature>
<dbReference type="RefSeq" id="WP_229737219.1">
    <property type="nucleotide sequence ID" value="NZ_BMGL01000009.1"/>
</dbReference>
<keyword evidence="15" id="KW-1185">Reference proteome</keyword>
<dbReference type="InterPro" id="IPR010917">
    <property type="entry name" value="TonB_rcpt_CS"/>
</dbReference>
<dbReference type="Gene3D" id="2.40.170.20">
    <property type="entry name" value="TonB-dependent receptor, beta-barrel domain"/>
    <property type="match status" value="1"/>
</dbReference>
<dbReference type="PANTHER" id="PTHR30069:SF29">
    <property type="entry name" value="HEMOGLOBIN AND HEMOGLOBIN-HAPTOGLOBIN-BINDING PROTEIN 1-RELATED"/>
    <property type="match status" value="1"/>
</dbReference>
<evidence type="ECO:0000256" key="2">
    <source>
        <dbReference type="ARBA" id="ARBA00022448"/>
    </source>
</evidence>
<evidence type="ECO:0000259" key="13">
    <source>
        <dbReference type="Pfam" id="PF07715"/>
    </source>
</evidence>
<evidence type="ECO:0000256" key="7">
    <source>
        <dbReference type="ARBA" id="ARBA00023136"/>
    </source>
</evidence>
<evidence type="ECO:0000256" key="4">
    <source>
        <dbReference type="ARBA" id="ARBA00022692"/>
    </source>
</evidence>
<proteinExistence type="inferred from homology"/>
<dbReference type="InterPro" id="IPR036942">
    <property type="entry name" value="Beta-barrel_TonB_sf"/>
</dbReference>
<organism evidence="14 15">
    <name type="scientific">Psychroflexus salis</name>
    <dbReference type="NCBI Taxonomy" id="1526574"/>
    <lineage>
        <taxon>Bacteria</taxon>
        <taxon>Pseudomonadati</taxon>
        <taxon>Bacteroidota</taxon>
        <taxon>Flavobacteriia</taxon>
        <taxon>Flavobacteriales</taxon>
        <taxon>Flavobacteriaceae</taxon>
        <taxon>Psychroflexus</taxon>
    </lineage>
</organism>
<keyword evidence="5" id="KW-0732">Signal</keyword>
<dbReference type="AlphaFoldDB" id="A0A916ZVI0"/>
<dbReference type="InterPro" id="IPR037066">
    <property type="entry name" value="Plug_dom_sf"/>
</dbReference>
<name>A0A916ZVI0_9FLAO</name>
<dbReference type="Pfam" id="PF07715">
    <property type="entry name" value="Plug"/>
    <property type="match status" value="1"/>
</dbReference>
<feature type="domain" description="TonB-dependent receptor-like beta-barrel" evidence="12">
    <location>
        <begin position="313"/>
        <end position="793"/>
    </location>
</feature>
<comment type="caution">
    <text evidence="14">The sequence shown here is derived from an EMBL/GenBank/DDBJ whole genome shotgun (WGS) entry which is preliminary data.</text>
</comment>
<dbReference type="SUPFAM" id="SSF56935">
    <property type="entry name" value="Porins"/>
    <property type="match status" value="1"/>
</dbReference>
<dbReference type="GO" id="GO:0015344">
    <property type="term" value="F:siderophore uptake transmembrane transporter activity"/>
    <property type="evidence" value="ECO:0007669"/>
    <property type="project" value="TreeGrafter"/>
</dbReference>
<dbReference type="PROSITE" id="PS52016">
    <property type="entry name" value="TONB_DEPENDENT_REC_3"/>
    <property type="match status" value="1"/>
</dbReference>
<dbReference type="Gene3D" id="2.60.40.1120">
    <property type="entry name" value="Carboxypeptidase-like, regulatory domain"/>
    <property type="match status" value="1"/>
</dbReference>
<evidence type="ECO:0000313" key="15">
    <source>
        <dbReference type="Proteomes" id="UP000599688"/>
    </source>
</evidence>
<protein>
    <submittedName>
        <fullName evidence="14">TonB-dependent receptor</fullName>
    </submittedName>
</protein>
<dbReference type="GO" id="GO:0044718">
    <property type="term" value="P:siderophore transmembrane transport"/>
    <property type="evidence" value="ECO:0007669"/>
    <property type="project" value="TreeGrafter"/>
</dbReference>
<evidence type="ECO:0000256" key="5">
    <source>
        <dbReference type="ARBA" id="ARBA00022729"/>
    </source>
</evidence>
<dbReference type="InterPro" id="IPR008969">
    <property type="entry name" value="CarboxyPept-like_regulatory"/>
</dbReference>
<comment type="similarity">
    <text evidence="10 11">Belongs to the TonB-dependent receptor family.</text>
</comment>
<dbReference type="EMBL" id="BMGL01000009">
    <property type="protein sequence ID" value="GGE15983.1"/>
    <property type="molecule type" value="Genomic_DNA"/>
</dbReference>
<sequence length="827" mass="94168">MVFKQLIIFFSVFTVFGMHAQFSLQGKILNKENKKPMENVQVWDTFSGNTSLSDANGNFKFENLKAGQHTFVFLIDNYSYDEKTIDLQNDSQRTFILNQSINLSEVVVQAKKRELFQLRRLKDVEDLQINAGKKTEVVLVGQMIGNKSNSNARQVFAQVAGLNIYESTNCGLQLSIGGRGLDPNRTSNFNTRQNGYDISADVLGYPESYYTPPAEALQEIQIIRGAASLQYGTQFGGLINFKLKSPSTKDLEIVSRQSFDTNCGYSTFNSFSGTNGKFSHYTYVNYKNNIGMAPRENMSLESFNAYTNLNYQFNEKTKVALEYTHLSYLAQQAGGLTDVQFYEDATFSNRTRNWFRVNWNLLTAKFNYQLSKKSKISLIAWGMNSSRDAIGFRTDRVSQLDNLSEPRDLERGDFVNWGAEFRYLTEYKIDSKINSTLLLGTKYYHARNAQRQGPGTRDAEANFNFVDYPVAELPTELRQSDFDFPNLNLAVFGENIFYINDQLSVTPGFRLEYIKTEANGTYRAVNSDLAGNALQDSTFVDQRSRERVILLGGLGISYKPKQFAEVYANISRNYRSVTFNDIRIINPSFQVDPNIKDEDGFTADFGFRGRFNNVISYDANVFGIWYEDIISEVQRVGTRINAFGEEVPAGRVVRYRSNIGNALIYGLESLVDWNIKESFFKNEKELRLNYYVNLALTQSIFTQSEEPGVKDNELPFVPNINLRTGLKAGYKNFLVDIQYSYLSEQFTDATNAPQDLNDNQSGIIGSIPAYGVFDLSFSYRYQKWTLETGVNNLLNEIYFTQRATGYPGPGIIPALPRSFYATLQYKF</sequence>
<dbReference type="Pfam" id="PF13715">
    <property type="entry name" value="CarbopepD_reg_2"/>
    <property type="match status" value="1"/>
</dbReference>
<dbReference type="SUPFAM" id="SSF49464">
    <property type="entry name" value="Carboxypeptidase regulatory domain-like"/>
    <property type="match status" value="1"/>
</dbReference>
<evidence type="ECO:0000256" key="8">
    <source>
        <dbReference type="ARBA" id="ARBA00023170"/>
    </source>
</evidence>
<evidence type="ECO:0000256" key="3">
    <source>
        <dbReference type="ARBA" id="ARBA00022452"/>
    </source>
</evidence>
<dbReference type="Gene3D" id="2.170.130.10">
    <property type="entry name" value="TonB-dependent receptor, plug domain"/>
    <property type="match status" value="1"/>
</dbReference>
<evidence type="ECO:0000256" key="11">
    <source>
        <dbReference type="RuleBase" id="RU003357"/>
    </source>
</evidence>
<evidence type="ECO:0000256" key="9">
    <source>
        <dbReference type="ARBA" id="ARBA00023237"/>
    </source>
</evidence>
<keyword evidence="6 11" id="KW-0798">TonB box</keyword>
<keyword evidence="9 10" id="KW-0998">Cell outer membrane</keyword>
<dbReference type="Proteomes" id="UP000599688">
    <property type="component" value="Unassembled WGS sequence"/>
</dbReference>
<evidence type="ECO:0000256" key="1">
    <source>
        <dbReference type="ARBA" id="ARBA00004571"/>
    </source>
</evidence>
<dbReference type="Pfam" id="PF00593">
    <property type="entry name" value="TonB_dep_Rec_b-barrel"/>
    <property type="match status" value="1"/>
</dbReference>
<dbReference type="PANTHER" id="PTHR30069">
    <property type="entry name" value="TONB-DEPENDENT OUTER MEMBRANE RECEPTOR"/>
    <property type="match status" value="1"/>
</dbReference>
<evidence type="ECO:0000313" key="14">
    <source>
        <dbReference type="EMBL" id="GGE15983.1"/>
    </source>
</evidence>
<dbReference type="InterPro" id="IPR000531">
    <property type="entry name" value="Beta-barrel_TonB"/>
</dbReference>
<evidence type="ECO:0000259" key="12">
    <source>
        <dbReference type="Pfam" id="PF00593"/>
    </source>
</evidence>
<keyword evidence="2 10" id="KW-0813">Transport</keyword>
<dbReference type="PROSITE" id="PS01156">
    <property type="entry name" value="TONB_DEPENDENT_REC_2"/>
    <property type="match status" value="1"/>
</dbReference>
<reference evidence="14 15" key="1">
    <citation type="journal article" date="2014" name="Int. J. Syst. Evol. Microbiol.">
        <title>Complete genome sequence of Corynebacterium casei LMG S-19264T (=DSM 44701T), isolated from a smear-ripened cheese.</title>
        <authorList>
            <consortium name="US DOE Joint Genome Institute (JGI-PGF)"/>
            <person name="Walter F."/>
            <person name="Albersmeier A."/>
            <person name="Kalinowski J."/>
            <person name="Ruckert C."/>
        </authorList>
    </citation>
    <scope>NUCLEOTIDE SEQUENCE [LARGE SCALE GENOMIC DNA]</scope>
    <source>
        <strain evidence="14 15">CGMCC 1.12925</strain>
    </source>
</reference>
<dbReference type="InterPro" id="IPR012910">
    <property type="entry name" value="Plug_dom"/>
</dbReference>
<keyword evidence="8 14" id="KW-0675">Receptor</keyword>